<dbReference type="RefSeq" id="WP_091932747.1">
    <property type="nucleotide sequence ID" value="NZ_FNCY01000001.1"/>
</dbReference>
<dbReference type="CDD" id="cd00009">
    <property type="entry name" value="AAA"/>
    <property type="match status" value="1"/>
</dbReference>
<dbReference type="PANTHER" id="PTHR32071:SF117">
    <property type="entry name" value="PTS-DEPENDENT DIHYDROXYACETONE KINASE OPERON REGULATORY PROTEIN-RELATED"/>
    <property type="match status" value="1"/>
</dbReference>
<dbReference type="Pfam" id="PF00158">
    <property type="entry name" value="Sigma54_activat"/>
    <property type="match status" value="1"/>
</dbReference>
<keyword evidence="6" id="KW-0804">Transcription</keyword>
<evidence type="ECO:0000256" key="5">
    <source>
        <dbReference type="ARBA" id="ARBA00023159"/>
    </source>
</evidence>
<dbReference type="SUPFAM" id="SSF52540">
    <property type="entry name" value="P-loop containing nucleoside triphosphate hydrolases"/>
    <property type="match status" value="1"/>
</dbReference>
<evidence type="ECO:0000259" key="7">
    <source>
        <dbReference type="PROSITE" id="PS50045"/>
    </source>
</evidence>
<gene>
    <name evidence="8" type="ORF">SAMN05660652_00482</name>
</gene>
<dbReference type="GO" id="GO:0006355">
    <property type="term" value="P:regulation of DNA-templated transcription"/>
    <property type="evidence" value="ECO:0007669"/>
    <property type="project" value="InterPro"/>
</dbReference>
<evidence type="ECO:0000256" key="2">
    <source>
        <dbReference type="ARBA" id="ARBA00022840"/>
    </source>
</evidence>
<dbReference type="SUPFAM" id="SSF55781">
    <property type="entry name" value="GAF domain-like"/>
    <property type="match status" value="1"/>
</dbReference>
<dbReference type="Gene3D" id="1.10.10.60">
    <property type="entry name" value="Homeodomain-like"/>
    <property type="match status" value="1"/>
</dbReference>
<evidence type="ECO:0000256" key="4">
    <source>
        <dbReference type="ARBA" id="ARBA00023125"/>
    </source>
</evidence>
<dbReference type="AlphaFoldDB" id="A0A1G7WDL4"/>
<dbReference type="Gene3D" id="3.40.50.300">
    <property type="entry name" value="P-loop containing nucleotide triphosphate hydrolases"/>
    <property type="match status" value="1"/>
</dbReference>
<dbReference type="InterPro" id="IPR003593">
    <property type="entry name" value="AAA+_ATPase"/>
</dbReference>
<dbReference type="InterPro" id="IPR025662">
    <property type="entry name" value="Sigma_54_int_dom_ATP-bd_1"/>
</dbReference>
<dbReference type="PANTHER" id="PTHR32071">
    <property type="entry name" value="TRANSCRIPTIONAL REGULATORY PROTEIN"/>
    <property type="match status" value="1"/>
</dbReference>
<dbReference type="PROSITE" id="PS00675">
    <property type="entry name" value="SIGMA54_INTERACT_1"/>
    <property type="match status" value="1"/>
</dbReference>
<dbReference type="GO" id="GO:0005524">
    <property type="term" value="F:ATP binding"/>
    <property type="evidence" value="ECO:0007669"/>
    <property type="project" value="UniProtKB-KW"/>
</dbReference>
<dbReference type="EMBL" id="FNCY01000001">
    <property type="protein sequence ID" value="SDG70026.1"/>
    <property type="molecule type" value="Genomic_DNA"/>
</dbReference>
<dbReference type="InterPro" id="IPR029016">
    <property type="entry name" value="GAF-like_dom_sf"/>
</dbReference>
<keyword evidence="5" id="KW-0010">Activator</keyword>
<dbReference type="Gene3D" id="1.10.8.60">
    <property type="match status" value="1"/>
</dbReference>
<evidence type="ECO:0000313" key="9">
    <source>
        <dbReference type="Proteomes" id="UP000198607"/>
    </source>
</evidence>
<keyword evidence="9" id="KW-1185">Reference proteome</keyword>
<protein>
    <submittedName>
        <fullName evidence="8">Transcriptional regulator containing GAF, AAA-type ATPase, and DNA-binding Fis domains</fullName>
    </submittedName>
</protein>
<dbReference type="PROSITE" id="PS00688">
    <property type="entry name" value="SIGMA54_INTERACT_3"/>
    <property type="match status" value="1"/>
</dbReference>
<dbReference type="STRING" id="83767.SAMN05660652_00482"/>
<dbReference type="OrthoDB" id="9761705at2"/>
<dbReference type="InterPro" id="IPR002078">
    <property type="entry name" value="Sigma_54_int"/>
</dbReference>
<sequence length="529" mass="58600">MSDLDPAFYRSVTTAICSSSEIGSALHRALLALREMMPIDLMIIWVYDDAQSGLRKIAMASEDGGHDSNELMRLNPATRAKLLRMDIPHTVIERTGLNPVVMRIVNHPDADPVARSMKKYFMPQDYSSMVMYLDSDGKRIGTLFVRAEGTQRYEAAHAQLLAQFLEPFTLAAANALHREEMIKHRNALAGDQAHARQSAGNASGDRIIGSEYGLKNVIDMARQVATMTSPVLLRGETGTGKDMIATAIHRLSAFRDGPFVKVNCGAIPEALIDAELFGHEKGAFTGAFYQKLGFFERADKGTIFLDEIGELPPPVQVRLLRVLQFKEIQRVGGSDPIRVNIRVIAATHRDLEQMVAAKQFREDLWFRLNVFPIFIPPLRQRTEDIPELVSHMVTKKSRELNLPGTPLIASSAMKRLAEYDWPGNVRELENIIERALILSRGKIIGIDALFPGDAPRATVPRPAADAIQPLDSLLREHIVSALGHCDGKVQGRGGAAEALDMNPSTLRNLMKRLAIPYGRKAGTEFRRSA</sequence>
<organism evidence="8 9">
    <name type="scientific">Propionivibrio dicarboxylicus</name>
    <dbReference type="NCBI Taxonomy" id="83767"/>
    <lineage>
        <taxon>Bacteria</taxon>
        <taxon>Pseudomonadati</taxon>
        <taxon>Pseudomonadota</taxon>
        <taxon>Betaproteobacteria</taxon>
        <taxon>Rhodocyclales</taxon>
        <taxon>Rhodocyclaceae</taxon>
        <taxon>Propionivibrio</taxon>
    </lineage>
</organism>
<proteinExistence type="predicted"/>
<accession>A0A1G7WDL4</accession>
<evidence type="ECO:0000313" key="8">
    <source>
        <dbReference type="EMBL" id="SDG70026.1"/>
    </source>
</evidence>
<dbReference type="FunFam" id="3.40.50.300:FF:000006">
    <property type="entry name" value="DNA-binding transcriptional regulator NtrC"/>
    <property type="match status" value="1"/>
</dbReference>
<dbReference type="PROSITE" id="PS00676">
    <property type="entry name" value="SIGMA54_INTERACT_2"/>
    <property type="match status" value="1"/>
</dbReference>
<dbReference type="Proteomes" id="UP000198607">
    <property type="component" value="Unassembled WGS sequence"/>
</dbReference>
<evidence type="ECO:0000256" key="6">
    <source>
        <dbReference type="ARBA" id="ARBA00023163"/>
    </source>
</evidence>
<name>A0A1G7WDL4_9RHOO</name>
<keyword evidence="4 8" id="KW-0238">DNA-binding</keyword>
<keyword evidence="2" id="KW-0067">ATP-binding</keyword>
<dbReference type="GO" id="GO:0003677">
    <property type="term" value="F:DNA binding"/>
    <property type="evidence" value="ECO:0007669"/>
    <property type="project" value="UniProtKB-KW"/>
</dbReference>
<evidence type="ECO:0000256" key="1">
    <source>
        <dbReference type="ARBA" id="ARBA00022741"/>
    </source>
</evidence>
<dbReference type="Gene3D" id="3.30.450.40">
    <property type="match status" value="1"/>
</dbReference>
<dbReference type="Pfam" id="PF25601">
    <property type="entry name" value="AAA_lid_14"/>
    <property type="match status" value="1"/>
</dbReference>
<dbReference type="SMART" id="SM00382">
    <property type="entry name" value="AAA"/>
    <property type="match status" value="1"/>
</dbReference>
<dbReference type="InterPro" id="IPR027417">
    <property type="entry name" value="P-loop_NTPase"/>
</dbReference>
<reference evidence="8 9" key="1">
    <citation type="submission" date="2016-10" db="EMBL/GenBank/DDBJ databases">
        <authorList>
            <person name="de Groot N.N."/>
        </authorList>
    </citation>
    <scope>NUCLEOTIDE SEQUENCE [LARGE SCALE GENOMIC DNA]</scope>
    <source>
        <strain evidence="8 9">DSM 5885</strain>
    </source>
</reference>
<keyword evidence="3" id="KW-0805">Transcription regulation</keyword>
<dbReference type="InterPro" id="IPR058031">
    <property type="entry name" value="AAA_lid_NorR"/>
</dbReference>
<dbReference type="InterPro" id="IPR025944">
    <property type="entry name" value="Sigma_54_int_dom_CS"/>
</dbReference>
<evidence type="ECO:0000256" key="3">
    <source>
        <dbReference type="ARBA" id="ARBA00023015"/>
    </source>
</evidence>
<feature type="domain" description="Sigma-54 factor interaction" evidence="7">
    <location>
        <begin position="207"/>
        <end position="437"/>
    </location>
</feature>
<keyword evidence="1" id="KW-0547">Nucleotide-binding</keyword>
<dbReference type="PROSITE" id="PS50045">
    <property type="entry name" value="SIGMA54_INTERACT_4"/>
    <property type="match status" value="1"/>
</dbReference>
<dbReference type="InterPro" id="IPR025943">
    <property type="entry name" value="Sigma_54_int_dom_ATP-bd_2"/>
</dbReference>